<comment type="subcellular location">
    <subcellularLocation>
        <location evidence="1">Cytoplasm</location>
        <location evidence="1">Cytoskeleton</location>
    </subcellularLocation>
</comment>
<feature type="compositionally biased region" description="Pro residues" evidence="6">
    <location>
        <begin position="268"/>
        <end position="277"/>
    </location>
</feature>
<keyword evidence="5" id="KW-0206">Cytoskeleton</keyword>
<sequence length="495" mass="54078">MADSACLIQAFSYASATPNEAKQGNAIHALGESISFGRFMSDSLAWEKWSAFAHNSNKYVEEAESYARPGSVAQKKAFFEAHYKRIAAKKAAAAAAAALALEQANACAAAGGDEEERRTKDKSDVRAGDEAQETASCSEEVSETPQMERPLLKSCSKKKEVEEEEEEEVSSAPVITKKSPALCSLKMQIHGNARNKVPPPPPPLVAAVRPTTIQTPPNNKENITTATPKRIPPAVVKSCSPSLSLNAAKPKPPSKPLSSLLNLTPLPAKEPPPPPRCAPKKCSTPLLGMMTPMQQEKPVNPASASRSTKTSAPKWHLLTSVCAKSLTACRNKLRSPYTNTSLTPTPFRLRTEERATARRKQKLEEKFNANKVEEVEVQKVQLQTKMKEKAGTELRRKLGQSLCFKARPLPRFYHHKDDTTRRGEEVPPPPQPPAAKRQQSPKKPGATLQPSAQPLARKSRPKGPPPPPPPPCKESPEFTRIMMIPPQNTAFKEKN</sequence>
<feature type="compositionally biased region" description="Polar residues" evidence="6">
    <location>
        <begin position="133"/>
        <end position="145"/>
    </location>
</feature>
<feature type="compositionally biased region" description="Low complexity" evidence="6">
    <location>
        <begin position="256"/>
        <end position="267"/>
    </location>
</feature>
<evidence type="ECO:0000256" key="5">
    <source>
        <dbReference type="ARBA" id="ARBA00023212"/>
    </source>
</evidence>
<evidence type="ECO:0000256" key="6">
    <source>
        <dbReference type="SAM" id="MobiDB-lite"/>
    </source>
</evidence>
<dbReference type="EMBL" id="NQVE01000122">
    <property type="protein sequence ID" value="RAL46910.1"/>
    <property type="molecule type" value="Genomic_DNA"/>
</dbReference>
<evidence type="ECO:0000313" key="8">
    <source>
        <dbReference type="EMBL" id="RAL46910.1"/>
    </source>
</evidence>
<protein>
    <recommendedName>
        <fullName evidence="7">TPX2 C-terminal domain-containing protein</fullName>
    </recommendedName>
</protein>
<comment type="caution">
    <text evidence="8">The sequence shown here is derived from an EMBL/GenBank/DDBJ whole genome shotgun (WGS) entry which is preliminary data.</text>
</comment>
<keyword evidence="3" id="KW-0963">Cytoplasm</keyword>
<feature type="region of interest" description="Disordered" evidence="6">
    <location>
        <begin position="108"/>
        <end position="174"/>
    </location>
</feature>
<dbReference type="InterPro" id="IPR044216">
    <property type="entry name" value="WDL7"/>
</dbReference>
<dbReference type="Pfam" id="PF06886">
    <property type="entry name" value="TPX2"/>
    <property type="match status" value="1"/>
</dbReference>
<feature type="compositionally biased region" description="Low complexity" evidence="6">
    <location>
        <begin position="434"/>
        <end position="444"/>
    </location>
</feature>
<feature type="compositionally biased region" description="Polar residues" evidence="6">
    <location>
        <begin position="211"/>
        <end position="227"/>
    </location>
</feature>
<evidence type="ECO:0000256" key="1">
    <source>
        <dbReference type="ARBA" id="ARBA00004245"/>
    </source>
</evidence>
<proteinExistence type="inferred from homology"/>
<evidence type="ECO:0000313" key="9">
    <source>
        <dbReference type="Proteomes" id="UP000249390"/>
    </source>
</evidence>
<evidence type="ECO:0000259" key="7">
    <source>
        <dbReference type="Pfam" id="PF06886"/>
    </source>
</evidence>
<dbReference type="AlphaFoldDB" id="A0A328DNS4"/>
<evidence type="ECO:0000256" key="2">
    <source>
        <dbReference type="ARBA" id="ARBA00005885"/>
    </source>
</evidence>
<organism evidence="8 9">
    <name type="scientific">Cuscuta australis</name>
    <dbReference type="NCBI Taxonomy" id="267555"/>
    <lineage>
        <taxon>Eukaryota</taxon>
        <taxon>Viridiplantae</taxon>
        <taxon>Streptophyta</taxon>
        <taxon>Embryophyta</taxon>
        <taxon>Tracheophyta</taxon>
        <taxon>Spermatophyta</taxon>
        <taxon>Magnoliopsida</taxon>
        <taxon>eudicotyledons</taxon>
        <taxon>Gunneridae</taxon>
        <taxon>Pentapetalae</taxon>
        <taxon>asterids</taxon>
        <taxon>lamiids</taxon>
        <taxon>Solanales</taxon>
        <taxon>Convolvulaceae</taxon>
        <taxon>Cuscuteae</taxon>
        <taxon>Cuscuta</taxon>
        <taxon>Cuscuta subgen. Grammica</taxon>
        <taxon>Cuscuta sect. Cleistogrammica</taxon>
    </lineage>
</organism>
<dbReference type="PANTHER" id="PTHR47067:SF7">
    <property type="entry name" value="TPX2 (TARGETING PROTEIN FOR XKLP2) PROTEIN FAMILY"/>
    <property type="match status" value="1"/>
</dbReference>
<feature type="compositionally biased region" description="Basic and acidic residues" evidence="6">
    <location>
        <begin position="415"/>
        <end position="425"/>
    </location>
</feature>
<feature type="region of interest" description="Disordered" evidence="6">
    <location>
        <begin position="409"/>
        <end position="495"/>
    </location>
</feature>
<evidence type="ECO:0000256" key="4">
    <source>
        <dbReference type="ARBA" id="ARBA00022701"/>
    </source>
</evidence>
<name>A0A328DNS4_9ASTE</name>
<reference evidence="8 9" key="1">
    <citation type="submission" date="2018-06" db="EMBL/GenBank/DDBJ databases">
        <title>The Genome of Cuscuta australis (Dodder) Provides Insight into the Evolution of Plant Parasitism.</title>
        <authorList>
            <person name="Liu H."/>
        </authorList>
    </citation>
    <scope>NUCLEOTIDE SEQUENCE [LARGE SCALE GENOMIC DNA]</scope>
    <source>
        <strain evidence="9">cv. Yunnan</strain>
        <tissue evidence="8">Vines</tissue>
    </source>
</reference>
<feature type="domain" description="TPX2 C-terminal" evidence="7">
    <location>
        <begin position="347"/>
        <end position="416"/>
    </location>
</feature>
<accession>A0A328DNS4</accession>
<feature type="compositionally biased region" description="Pro residues" evidence="6">
    <location>
        <begin position="462"/>
        <end position="473"/>
    </location>
</feature>
<feature type="compositionally biased region" description="Polar residues" evidence="6">
    <location>
        <begin position="486"/>
        <end position="495"/>
    </location>
</feature>
<feature type="compositionally biased region" description="Basic and acidic residues" evidence="6">
    <location>
        <begin position="115"/>
        <end position="129"/>
    </location>
</feature>
<comment type="similarity">
    <text evidence="2">Belongs to the TPX2 family.</text>
</comment>
<keyword evidence="9" id="KW-1185">Reference proteome</keyword>
<keyword evidence="4" id="KW-0493">Microtubule</keyword>
<dbReference type="GO" id="GO:0005874">
    <property type="term" value="C:microtubule"/>
    <property type="evidence" value="ECO:0007669"/>
    <property type="project" value="UniProtKB-KW"/>
</dbReference>
<dbReference type="InterPro" id="IPR027329">
    <property type="entry name" value="TPX2_C"/>
</dbReference>
<gene>
    <name evidence="8" type="ORF">DM860_005189</name>
</gene>
<evidence type="ECO:0000256" key="3">
    <source>
        <dbReference type="ARBA" id="ARBA00022490"/>
    </source>
</evidence>
<dbReference type="PANTHER" id="PTHR47067">
    <property type="entry name" value="TPX2 (TARGETING PROTEIN FOR XKLP2) PROTEIN FAMILY-RELATED"/>
    <property type="match status" value="1"/>
</dbReference>
<dbReference type="Proteomes" id="UP000249390">
    <property type="component" value="Unassembled WGS sequence"/>
</dbReference>
<feature type="region of interest" description="Disordered" evidence="6">
    <location>
        <begin position="193"/>
        <end position="277"/>
    </location>
</feature>